<reference evidence="2" key="1">
    <citation type="journal article" date="2014" name="Int. J. Syst. Evol. Microbiol.">
        <title>Complete genome sequence of Corynebacterium casei LMG S-19264T (=DSM 44701T), isolated from a smear-ripened cheese.</title>
        <authorList>
            <consortium name="US DOE Joint Genome Institute (JGI-PGF)"/>
            <person name="Walter F."/>
            <person name="Albersmeier A."/>
            <person name="Kalinowski J."/>
            <person name="Ruckert C."/>
        </authorList>
    </citation>
    <scope>NUCLEOTIDE SEQUENCE</scope>
    <source>
        <strain evidence="2">CGMCC 1.16134</strain>
    </source>
</reference>
<evidence type="ECO:0000313" key="2">
    <source>
        <dbReference type="EMBL" id="GGF59173.1"/>
    </source>
</evidence>
<comment type="caution">
    <text evidence="2">The sequence shown here is derived from an EMBL/GenBank/DDBJ whole genome shotgun (WGS) entry which is preliminary data.</text>
</comment>
<dbReference type="Pfam" id="PF08534">
    <property type="entry name" value="Redoxin"/>
    <property type="match status" value="1"/>
</dbReference>
<dbReference type="InterPro" id="IPR047262">
    <property type="entry name" value="PRX-like1"/>
</dbReference>
<dbReference type="InterPro" id="IPR013740">
    <property type="entry name" value="Redoxin"/>
</dbReference>
<dbReference type="PANTHER" id="PTHR43640:SF1">
    <property type="entry name" value="THIOREDOXIN-DEPENDENT PEROXIREDOXIN"/>
    <property type="match status" value="1"/>
</dbReference>
<accession>A0A917FA57</accession>
<gene>
    <name evidence="2" type="ORF">GCM10010912_00430</name>
</gene>
<reference evidence="2" key="2">
    <citation type="submission" date="2020-09" db="EMBL/GenBank/DDBJ databases">
        <authorList>
            <person name="Sun Q."/>
            <person name="Zhou Y."/>
        </authorList>
    </citation>
    <scope>NUCLEOTIDE SEQUENCE</scope>
    <source>
        <strain evidence="2">CGMCC 1.16134</strain>
    </source>
</reference>
<dbReference type="GO" id="GO:0016491">
    <property type="term" value="F:oxidoreductase activity"/>
    <property type="evidence" value="ECO:0007669"/>
    <property type="project" value="InterPro"/>
</dbReference>
<dbReference type="PANTHER" id="PTHR43640">
    <property type="entry name" value="OS07G0260300 PROTEIN"/>
    <property type="match status" value="1"/>
</dbReference>
<proteinExistence type="predicted"/>
<protein>
    <submittedName>
        <fullName evidence="2">Thioredoxin family protein</fullName>
    </submittedName>
</protein>
<dbReference type="RefSeq" id="WP_189021612.1">
    <property type="nucleotide sequence ID" value="NZ_BMKR01000001.1"/>
</dbReference>
<evidence type="ECO:0000313" key="3">
    <source>
        <dbReference type="Proteomes" id="UP000637643"/>
    </source>
</evidence>
<evidence type="ECO:0000259" key="1">
    <source>
        <dbReference type="PROSITE" id="PS51352"/>
    </source>
</evidence>
<dbReference type="Proteomes" id="UP000637643">
    <property type="component" value="Unassembled WGS sequence"/>
</dbReference>
<dbReference type="InterPro" id="IPR036249">
    <property type="entry name" value="Thioredoxin-like_sf"/>
</dbReference>
<keyword evidence="3" id="KW-1185">Reference proteome</keyword>
<name>A0A917FA57_9BACL</name>
<dbReference type="CDD" id="cd02969">
    <property type="entry name" value="PRX_like1"/>
    <property type="match status" value="1"/>
</dbReference>
<dbReference type="PROSITE" id="PS51352">
    <property type="entry name" value="THIOREDOXIN_2"/>
    <property type="match status" value="1"/>
</dbReference>
<dbReference type="Gene3D" id="3.40.30.10">
    <property type="entry name" value="Glutaredoxin"/>
    <property type="match status" value="1"/>
</dbReference>
<feature type="domain" description="Thioredoxin" evidence="1">
    <location>
        <begin position="5"/>
        <end position="155"/>
    </location>
</feature>
<sequence>MSFTLEIGAPAPDFSLKATDGQTYSLDSFASSRFLVVFFTCNHCPFVTGSDEVTRKTVEKFTEQRVAFIGINSNSEITHPNDSYANMIVRMNEQRFPWVYARDETQETAKAYGALRTPHFYVFDEQRRLVYTGRGVDNPREVDKMTVNDLDNALTELVSGQPVSVPLTNPIGCNVKWDGQDAHWMPAEACDLV</sequence>
<dbReference type="EMBL" id="BMKR01000001">
    <property type="protein sequence ID" value="GGF59173.1"/>
    <property type="molecule type" value="Genomic_DNA"/>
</dbReference>
<dbReference type="SUPFAM" id="SSF52833">
    <property type="entry name" value="Thioredoxin-like"/>
    <property type="match status" value="1"/>
</dbReference>
<dbReference type="InterPro" id="IPR013766">
    <property type="entry name" value="Thioredoxin_domain"/>
</dbReference>
<organism evidence="2 3">
    <name type="scientific">Paenibacillus albidus</name>
    <dbReference type="NCBI Taxonomy" id="2041023"/>
    <lineage>
        <taxon>Bacteria</taxon>
        <taxon>Bacillati</taxon>
        <taxon>Bacillota</taxon>
        <taxon>Bacilli</taxon>
        <taxon>Bacillales</taxon>
        <taxon>Paenibacillaceae</taxon>
        <taxon>Paenibacillus</taxon>
    </lineage>
</organism>
<dbReference type="AlphaFoldDB" id="A0A917FA57"/>